<evidence type="ECO:0008006" key="4">
    <source>
        <dbReference type="Google" id="ProtNLM"/>
    </source>
</evidence>
<dbReference type="AlphaFoldDB" id="A0A6H3F9A4"/>
<sequence>MKLQFRHPRACAAALWGIWCCGAVLLLCAWSSMAFAAVSPAPRTLYVSAGFIGGDGLNADRPLGSINDALQKARKGDVVVVAPGEYQESIRVSTAGITVQGSVPGETEPQVVVAAPAGKPGPVLRDGADTVWRGVAFRVADRAAVTLRGFTGRFEYCLFSSDSPVPGIEVSGGSPVFQGCTFIGGVGPAAMLALNGQAGRKSRMTLAYCLFRDIPGAAMLLRGEQDVRLVNCLFAACRFVAMRQTGVGAQISAINSIFFLSPEPQLFLQTPSAPKAYLANCLYAPAPGDFMKWQAKPLDQQPEITAVNSITASPRFEGGRHALINLCVDDTVNAPVWRSLTSAASKLGLKISLALNTDALSPQYWKMIIPEVNAGFEVVSHGAVHASITSAEVLRVGWFAPEGVAATLTIDQAGHLSVIADGKAMCAIDLMAQPYISMGGVVRLLREKGLRAELVSLSHEKIPAHLLAPVQEQDISFAKHNVELVMDTKAFMQYMLSESRRKIEQGLRKNNAMQKTCVAFVCPYNETNANIRQAMNAAGFQVARSHMTQHFPSATERVDLSALQSISLKDIIIGMPTDNIKEMLRLYIDYLKYNRSVMGLYSHGITEWTVNQWLELFGVLHENPEVKTASLADIAVMVKEQCEPTGPWTYRCSSKTGPVAGEISFRPGKDSPLLAAGQHTEFTKDFLGKPLPEGQAPNIGLY</sequence>
<comment type="caution">
    <text evidence="2">The sequence shown here is derived from an EMBL/GenBank/DDBJ whole genome shotgun (WGS) entry which is preliminary data.</text>
</comment>
<proteinExistence type="predicted"/>
<dbReference type="GO" id="GO:0005975">
    <property type="term" value="P:carbohydrate metabolic process"/>
    <property type="evidence" value="ECO:0007669"/>
    <property type="project" value="InterPro"/>
</dbReference>
<name>A0A6H3F9A4_9BACT</name>
<evidence type="ECO:0000256" key="1">
    <source>
        <dbReference type="SAM" id="SignalP"/>
    </source>
</evidence>
<dbReference type="RefSeq" id="WP_118229967.1">
    <property type="nucleotide sequence ID" value="NZ_JAQDZC010000009.1"/>
</dbReference>
<dbReference type="InterPro" id="IPR011330">
    <property type="entry name" value="Glyco_hydro/deAcase_b/a-brl"/>
</dbReference>
<organism evidence="2 3">
    <name type="scientific">Desulfovibrio legallii</name>
    <dbReference type="NCBI Taxonomy" id="571438"/>
    <lineage>
        <taxon>Bacteria</taxon>
        <taxon>Pseudomonadati</taxon>
        <taxon>Thermodesulfobacteriota</taxon>
        <taxon>Desulfovibrionia</taxon>
        <taxon>Desulfovibrionales</taxon>
        <taxon>Desulfovibrionaceae</taxon>
        <taxon>Desulfovibrio</taxon>
    </lineage>
</organism>
<dbReference type="Gene3D" id="3.20.20.370">
    <property type="entry name" value="Glycoside hydrolase/deacetylase"/>
    <property type="match status" value="1"/>
</dbReference>
<keyword evidence="3" id="KW-1185">Reference proteome</keyword>
<evidence type="ECO:0000313" key="2">
    <source>
        <dbReference type="EMBL" id="TBH78177.1"/>
    </source>
</evidence>
<reference evidence="2 3" key="1">
    <citation type="submission" date="2018-12" db="EMBL/GenBank/DDBJ databases">
        <title>First genome draft of Desulfovibrio legallis sp. nov.</title>
        <authorList>
            <person name="Ben Dhia O."/>
            <person name="Najjari A."/>
            <person name="Ferjani R."/>
            <person name="Fhoula I."/>
            <person name="Fardeau M.-L."/>
            <person name="Boudabbous A."/>
            <person name="Ouzari H.I."/>
        </authorList>
    </citation>
    <scope>NUCLEOTIDE SEQUENCE [LARGE SCALE GENOMIC DNA]</scope>
    <source>
        <strain evidence="2 3">H1T</strain>
    </source>
</reference>
<dbReference type="Proteomes" id="UP000292919">
    <property type="component" value="Unassembled WGS sequence"/>
</dbReference>
<dbReference type="SUPFAM" id="SSF51126">
    <property type="entry name" value="Pectin lyase-like"/>
    <property type="match status" value="1"/>
</dbReference>
<accession>A0A6H3F9A4</accession>
<dbReference type="InterPro" id="IPR011050">
    <property type="entry name" value="Pectin_lyase_fold/virulence"/>
</dbReference>
<feature type="signal peptide" evidence="1">
    <location>
        <begin position="1"/>
        <end position="36"/>
    </location>
</feature>
<evidence type="ECO:0000313" key="3">
    <source>
        <dbReference type="Proteomes" id="UP000292919"/>
    </source>
</evidence>
<dbReference type="EMBL" id="SIXC01000021">
    <property type="protein sequence ID" value="TBH78177.1"/>
    <property type="molecule type" value="Genomic_DNA"/>
</dbReference>
<dbReference type="SUPFAM" id="SSF88713">
    <property type="entry name" value="Glycoside hydrolase/deacetylase"/>
    <property type="match status" value="1"/>
</dbReference>
<dbReference type="Gene3D" id="2.160.20.10">
    <property type="entry name" value="Single-stranded right-handed beta-helix, Pectin lyase-like"/>
    <property type="match status" value="1"/>
</dbReference>
<protein>
    <recommendedName>
        <fullName evidence="4">DUF1565 domain-containing protein</fullName>
    </recommendedName>
</protein>
<keyword evidence="1" id="KW-0732">Signal</keyword>
<feature type="chain" id="PRO_5026273534" description="DUF1565 domain-containing protein" evidence="1">
    <location>
        <begin position="37"/>
        <end position="702"/>
    </location>
</feature>
<dbReference type="InterPro" id="IPR012334">
    <property type="entry name" value="Pectin_lyas_fold"/>
</dbReference>
<gene>
    <name evidence="2" type="ORF">EB812_11430</name>
</gene>